<dbReference type="Proteomes" id="UP000198995">
    <property type="component" value="Unassembled WGS sequence"/>
</dbReference>
<name>A0A1G6S189_PEPNI</name>
<dbReference type="Pfam" id="PF05239">
    <property type="entry name" value="PRC"/>
    <property type="match status" value="1"/>
</dbReference>
<dbReference type="OrthoDB" id="1707618at2"/>
<reference evidence="2 3" key="1">
    <citation type="submission" date="2016-10" db="EMBL/GenBank/DDBJ databases">
        <authorList>
            <person name="de Groot N.N."/>
        </authorList>
    </citation>
    <scope>NUCLEOTIDE SEQUENCE [LARGE SCALE GENOMIC DNA]</scope>
    <source>
        <strain evidence="2 3">DSM 20475</strain>
    </source>
</reference>
<organism evidence="2 3">
    <name type="scientific">Peptococcus niger</name>
    <dbReference type="NCBI Taxonomy" id="2741"/>
    <lineage>
        <taxon>Bacteria</taxon>
        <taxon>Bacillati</taxon>
        <taxon>Bacillota</taxon>
        <taxon>Clostridia</taxon>
        <taxon>Eubacteriales</taxon>
        <taxon>Peptococcaceae</taxon>
        <taxon>Peptococcus</taxon>
    </lineage>
</organism>
<keyword evidence="3" id="KW-1185">Reference proteome</keyword>
<evidence type="ECO:0000313" key="3">
    <source>
        <dbReference type="Proteomes" id="UP000198995"/>
    </source>
</evidence>
<evidence type="ECO:0000313" key="2">
    <source>
        <dbReference type="EMBL" id="SDD10444.1"/>
    </source>
</evidence>
<dbReference type="EMBL" id="FNAF01000001">
    <property type="protein sequence ID" value="SDD10444.1"/>
    <property type="molecule type" value="Genomic_DNA"/>
</dbReference>
<dbReference type="Gene3D" id="2.30.30.240">
    <property type="entry name" value="PRC-barrel domain"/>
    <property type="match status" value="1"/>
</dbReference>
<dbReference type="AlphaFoldDB" id="A0A1G6S189"/>
<accession>A0A1G6S189</accession>
<dbReference type="STRING" id="2741.SAMN04489866_101187"/>
<proteinExistence type="predicted"/>
<dbReference type="InterPro" id="IPR027275">
    <property type="entry name" value="PRC-brl_dom"/>
</dbReference>
<gene>
    <name evidence="2" type="ORF">SAMN04489866_101187</name>
</gene>
<dbReference type="RefSeq" id="WP_091790880.1">
    <property type="nucleotide sequence ID" value="NZ_FNAF01000001.1"/>
</dbReference>
<evidence type="ECO:0000259" key="1">
    <source>
        <dbReference type="Pfam" id="PF05239"/>
    </source>
</evidence>
<protein>
    <submittedName>
        <fullName evidence="2">PRC-barrel domain-containing protein</fullName>
    </submittedName>
</protein>
<sequence>MGTLKYSVRQLMAKDIIDVTSGTLLNVASTWLFDGSTQGLTGILPSEAQGFIPKEAIKAFAGDVIVIDGVDKGGEVSGIDLIGLPVINEDGVLIGKVIDMAIDREGRLLEFLLSGGLVMAKMSKPAVLSVLTISRIGTDALICQIDSDTVGFSPADERLYKEALHRKDDKEEDKSRQKSEEFINKIGEQWNEIGEKISDRVKNVNYDEMVNDLNRLTTKINRQLGDFFDQVIERTSRQRYDRDVEAVLNDLAGQTVSRPIVNEYGQVIIMPGQEITSDVIKQVLRADRITELYRLARPLSEGGSNDHETSR</sequence>
<dbReference type="SUPFAM" id="SSF50346">
    <property type="entry name" value="PRC-barrel domain"/>
    <property type="match status" value="1"/>
</dbReference>
<dbReference type="InterPro" id="IPR011033">
    <property type="entry name" value="PRC_barrel-like_sf"/>
</dbReference>
<feature type="domain" description="PRC-barrel" evidence="1">
    <location>
        <begin position="77"/>
        <end position="148"/>
    </location>
</feature>